<evidence type="ECO:0000259" key="21">
    <source>
        <dbReference type="Pfam" id="PF24990"/>
    </source>
</evidence>
<evidence type="ECO:0000256" key="7">
    <source>
        <dbReference type="ARBA" id="ARBA00022692"/>
    </source>
</evidence>
<evidence type="ECO:0000256" key="9">
    <source>
        <dbReference type="ARBA" id="ARBA00022792"/>
    </source>
</evidence>
<evidence type="ECO:0000256" key="17">
    <source>
        <dbReference type="ARBA" id="ARBA00023163"/>
    </source>
</evidence>
<evidence type="ECO:0000313" key="23">
    <source>
        <dbReference type="Proteomes" id="UP000232875"/>
    </source>
</evidence>
<evidence type="ECO:0000256" key="3">
    <source>
        <dbReference type="ARBA" id="ARBA00004298"/>
    </source>
</evidence>
<evidence type="ECO:0000256" key="8">
    <source>
        <dbReference type="ARBA" id="ARBA00022723"/>
    </source>
</evidence>
<keyword evidence="15" id="KW-0496">Mitochondrion</keyword>
<evidence type="ECO:0000256" key="14">
    <source>
        <dbReference type="ARBA" id="ARBA00023125"/>
    </source>
</evidence>
<reference evidence="22 23" key="1">
    <citation type="submission" date="2017-10" db="EMBL/GenBank/DDBJ databases">
        <title>A novel species of cold-tolerant Malassezia isolated from bats.</title>
        <authorList>
            <person name="Lorch J.M."/>
            <person name="Palmer J.M."/>
            <person name="Vanderwolf K.J."/>
            <person name="Schmidt K.Z."/>
            <person name="Verant M.L."/>
            <person name="Weller T.J."/>
            <person name="Blehert D.S."/>
        </authorList>
    </citation>
    <scope>NUCLEOTIDE SEQUENCE [LARGE SCALE GENOMIC DNA]</scope>
    <source>
        <strain evidence="22 23">NWHC:44797-103</strain>
    </source>
</reference>
<dbReference type="Pfam" id="PF24990">
    <property type="entry name" value="PAS_13"/>
    <property type="match status" value="1"/>
</dbReference>
<dbReference type="OrthoDB" id="2538135at2759"/>
<organism evidence="22 23">
    <name type="scientific">Malassezia vespertilionis</name>
    <dbReference type="NCBI Taxonomy" id="2020962"/>
    <lineage>
        <taxon>Eukaryota</taxon>
        <taxon>Fungi</taxon>
        <taxon>Dikarya</taxon>
        <taxon>Basidiomycota</taxon>
        <taxon>Ustilaginomycotina</taxon>
        <taxon>Malasseziomycetes</taxon>
        <taxon>Malasseziales</taxon>
        <taxon>Malasseziaceae</taxon>
        <taxon>Malassezia</taxon>
    </lineage>
</organism>
<keyword evidence="23" id="KW-1185">Reference proteome</keyword>
<keyword evidence="16 20" id="KW-0472">Membrane</keyword>
<keyword evidence="9" id="KW-0999">Mitochondrion inner membrane</keyword>
<evidence type="ECO:0000256" key="20">
    <source>
        <dbReference type="SAM" id="Phobius"/>
    </source>
</evidence>
<evidence type="ECO:0000313" key="22">
    <source>
        <dbReference type="EMBL" id="PKI83397.1"/>
    </source>
</evidence>
<dbReference type="Pfam" id="PF08122">
    <property type="entry name" value="NDUF_B12"/>
    <property type="match status" value="1"/>
</dbReference>
<keyword evidence="8" id="KW-0479">Metal-binding</keyword>
<dbReference type="PANTHER" id="PTHR47659">
    <property type="entry name" value="ZN(II)2CYS6 TRANSCRIPTION FACTOR (EUROFUNG)-RELATED"/>
    <property type="match status" value="1"/>
</dbReference>
<dbReference type="InterPro" id="IPR056751">
    <property type="entry name" value="PAS_13"/>
</dbReference>
<dbReference type="AlphaFoldDB" id="A0A2N1JA16"/>
<keyword evidence="7 20" id="KW-0812">Transmembrane</keyword>
<evidence type="ECO:0000256" key="16">
    <source>
        <dbReference type="ARBA" id="ARBA00023136"/>
    </source>
</evidence>
<evidence type="ECO:0000256" key="15">
    <source>
        <dbReference type="ARBA" id="ARBA00023128"/>
    </source>
</evidence>
<dbReference type="EMBL" id="KZ454991">
    <property type="protein sequence ID" value="PKI83397.1"/>
    <property type="molecule type" value="Genomic_DNA"/>
</dbReference>
<dbReference type="PANTHER" id="PTHR47659:SF1">
    <property type="entry name" value="TRANSCRIPTION ACTIVATOR OF GLUCONEOGENESIS ERT1"/>
    <property type="match status" value="1"/>
</dbReference>
<evidence type="ECO:0000256" key="4">
    <source>
        <dbReference type="ARBA" id="ARBA00005667"/>
    </source>
</evidence>
<keyword evidence="12 20" id="KW-1133">Transmembrane helix</keyword>
<evidence type="ECO:0000256" key="11">
    <source>
        <dbReference type="ARBA" id="ARBA00022982"/>
    </source>
</evidence>
<dbReference type="InterPro" id="IPR012576">
    <property type="entry name" value="NDUFB3"/>
</dbReference>
<dbReference type="Proteomes" id="UP000232875">
    <property type="component" value="Unassembled WGS sequence"/>
</dbReference>
<feature type="transmembrane region" description="Helical" evidence="20">
    <location>
        <begin position="24"/>
        <end position="46"/>
    </location>
</feature>
<keyword evidence="10" id="KW-0862">Zinc</keyword>
<dbReference type="GO" id="GO:0000977">
    <property type="term" value="F:RNA polymerase II transcription regulatory region sequence-specific DNA binding"/>
    <property type="evidence" value="ECO:0007669"/>
    <property type="project" value="TreeGrafter"/>
</dbReference>
<keyword evidence="11" id="KW-0249">Electron transport</keyword>
<evidence type="ECO:0000256" key="1">
    <source>
        <dbReference type="ARBA" id="ARBA00003195"/>
    </source>
</evidence>
<evidence type="ECO:0000256" key="2">
    <source>
        <dbReference type="ARBA" id="ARBA00004123"/>
    </source>
</evidence>
<keyword evidence="18" id="KW-0539">Nucleus</keyword>
<sequence>MPLSSDPWAKREAWRKHPIFSMRYYFTHMLPGLTLGTSAFVMYLAWETFSQKKCVDGYRKKAKYLLEEDDIFQQPTLHMEAPPSGPDMFVNNLHENMAIPEASSFSPTVFKQTSKDFGRSEPSAAFAFDPKTAFGFDPTSLECSILTSMLHDADSSALSGDSPDVAHIPAMDLMENYTTLQSSAPGGSADDGTSVPPVASWKTQSHMQPMSDRRDSTGSFTKQGIYMGSLGQQMKQNNRNSPSSLDTNVVFSPEALVQAGKSTAQRACADETNPSHEHSSTTNNINESIWKQRVSRVYNDRVKPFRYTDAYHILLKYVMLKYEKADVLRIVRALAIFRPSLIALQMPLSEEDEVFVERAFQRTILEFEKLISFSGTPTVVWRRTCEISLVGSEFCMLTQWSKEDLMGKYIYQFMDKSSVLKYW</sequence>
<keyword evidence="6" id="KW-0679">Respiratory chain</keyword>
<evidence type="ECO:0000256" key="6">
    <source>
        <dbReference type="ARBA" id="ARBA00022660"/>
    </source>
</evidence>
<evidence type="ECO:0000256" key="18">
    <source>
        <dbReference type="ARBA" id="ARBA00023242"/>
    </source>
</evidence>
<keyword evidence="13" id="KW-0805">Transcription regulation</keyword>
<comment type="subcellular location">
    <subcellularLocation>
        <location evidence="3">Mitochondrion inner membrane</location>
        <topology evidence="3">Single-pass membrane protein</topology>
        <orientation evidence="3">Matrix side</orientation>
    </subcellularLocation>
    <subcellularLocation>
        <location evidence="2">Nucleus</location>
    </subcellularLocation>
</comment>
<dbReference type="InterPro" id="IPR050335">
    <property type="entry name" value="ERT1_acuK_gluconeogen_tf"/>
</dbReference>
<dbReference type="GO" id="GO:0005743">
    <property type="term" value="C:mitochondrial inner membrane"/>
    <property type="evidence" value="ECO:0007669"/>
    <property type="project" value="UniProtKB-SubCell"/>
</dbReference>
<gene>
    <name evidence="22" type="primary">ERT1</name>
    <name evidence="22" type="ORF">MVES_002518</name>
</gene>
<evidence type="ECO:0000256" key="13">
    <source>
        <dbReference type="ARBA" id="ARBA00023015"/>
    </source>
</evidence>
<comment type="function">
    <text evidence="1">Accessory subunit of the mitochondrial membrane respiratory chain NADH dehydrogenase (Complex I), that is believed not to be involved in catalysis. Complex I functions in the transfer of electrons from NADH to the respiratory chain. The immediate electron acceptor for the enzyme is believed to be ubiquinone.</text>
</comment>
<dbReference type="GO" id="GO:0022900">
    <property type="term" value="P:electron transport chain"/>
    <property type="evidence" value="ECO:0007669"/>
    <property type="project" value="InterPro"/>
</dbReference>
<evidence type="ECO:0000256" key="19">
    <source>
        <dbReference type="SAM" id="MobiDB-lite"/>
    </source>
</evidence>
<dbReference type="GO" id="GO:0003700">
    <property type="term" value="F:DNA-binding transcription factor activity"/>
    <property type="evidence" value="ECO:0007669"/>
    <property type="project" value="TreeGrafter"/>
</dbReference>
<comment type="similarity">
    <text evidence="4">Belongs to the complex I NDUFB3 subunit family.</text>
</comment>
<keyword evidence="17" id="KW-0804">Transcription</keyword>
<dbReference type="GO" id="GO:0005634">
    <property type="term" value="C:nucleus"/>
    <property type="evidence" value="ECO:0007669"/>
    <property type="project" value="UniProtKB-SubCell"/>
</dbReference>
<proteinExistence type="inferred from homology"/>
<evidence type="ECO:0000256" key="10">
    <source>
        <dbReference type="ARBA" id="ARBA00022833"/>
    </source>
</evidence>
<dbReference type="STRING" id="2020962.A0A2N1JA16"/>
<dbReference type="GO" id="GO:0046872">
    <property type="term" value="F:metal ion binding"/>
    <property type="evidence" value="ECO:0007669"/>
    <property type="project" value="UniProtKB-KW"/>
</dbReference>
<protein>
    <submittedName>
        <fullName evidence="22">Ert1p</fullName>
    </submittedName>
</protein>
<evidence type="ECO:0000256" key="12">
    <source>
        <dbReference type="ARBA" id="ARBA00022989"/>
    </source>
</evidence>
<feature type="region of interest" description="Disordered" evidence="19">
    <location>
        <begin position="180"/>
        <end position="217"/>
    </location>
</feature>
<keyword evidence="14" id="KW-0238">DNA-binding</keyword>
<accession>A0A2N1JA16</accession>
<evidence type="ECO:0000256" key="5">
    <source>
        <dbReference type="ARBA" id="ARBA00022448"/>
    </source>
</evidence>
<feature type="domain" description="ERT1/acuK family PAS" evidence="21">
    <location>
        <begin position="376"/>
        <end position="423"/>
    </location>
</feature>
<dbReference type="GO" id="GO:0009267">
    <property type="term" value="P:cellular response to starvation"/>
    <property type="evidence" value="ECO:0007669"/>
    <property type="project" value="TreeGrafter"/>
</dbReference>
<keyword evidence="5" id="KW-0813">Transport</keyword>
<name>A0A2N1JA16_9BASI</name>